<keyword evidence="2" id="KW-1185">Reference proteome</keyword>
<evidence type="ECO:0000313" key="1">
    <source>
        <dbReference type="EMBL" id="GHA26366.1"/>
    </source>
</evidence>
<sequence>MNRAIAVLFILFSTLTYSQQNISERIDITFTISPNGHIIIPAKVNGVEGNFVFDTGAGLHLLTQDFADKVKDLEETHHFHTGHRATGEEITSDLWNSETLEIGSFTIEEEMFAVYDFDFSLDGLISLTPFSDKQITIDFENKLLSIESEKSLQERISNADFEMPIKISNDKEITIGIATEVQLNNDLSLLVNLDSGAGFDVYRFNSRYLETLDIDSTTVESEYRNSYFKPEEGNTFYFTSVAAMSDENKNVSVKDFNVSFIDGLMYEGIMGINWIGEKITIDIPNKRLIVQE</sequence>
<dbReference type="SUPFAM" id="SSF50630">
    <property type="entry name" value="Acid proteases"/>
    <property type="match status" value="1"/>
</dbReference>
<dbReference type="InterPro" id="IPR021109">
    <property type="entry name" value="Peptidase_aspartic_dom_sf"/>
</dbReference>
<dbReference type="Pfam" id="PF13650">
    <property type="entry name" value="Asp_protease_2"/>
    <property type="match status" value="1"/>
</dbReference>
<gene>
    <name evidence="1" type="ORF">GCM10007103_04660</name>
</gene>
<dbReference type="InterPro" id="IPR034122">
    <property type="entry name" value="Retropepsin-like_bacterial"/>
</dbReference>
<comment type="caution">
    <text evidence="1">The sequence shown here is derived from an EMBL/GenBank/DDBJ whole genome shotgun (WGS) entry which is preliminary data.</text>
</comment>
<organism evidence="1 2">
    <name type="scientific">Salinimicrobium marinum</name>
    <dbReference type="NCBI Taxonomy" id="680283"/>
    <lineage>
        <taxon>Bacteria</taxon>
        <taxon>Pseudomonadati</taxon>
        <taxon>Bacteroidota</taxon>
        <taxon>Flavobacteriia</taxon>
        <taxon>Flavobacteriales</taxon>
        <taxon>Flavobacteriaceae</taxon>
        <taxon>Salinimicrobium</taxon>
    </lineage>
</organism>
<dbReference type="Proteomes" id="UP000610456">
    <property type="component" value="Unassembled WGS sequence"/>
</dbReference>
<dbReference type="Gene3D" id="2.40.70.10">
    <property type="entry name" value="Acid Proteases"/>
    <property type="match status" value="1"/>
</dbReference>
<proteinExistence type="predicted"/>
<dbReference type="RefSeq" id="WP_189603016.1">
    <property type="nucleotide sequence ID" value="NZ_BMXB01000001.1"/>
</dbReference>
<evidence type="ECO:0000313" key="2">
    <source>
        <dbReference type="Proteomes" id="UP000610456"/>
    </source>
</evidence>
<accession>A0A918S8J1</accession>
<name>A0A918S8J1_9FLAO</name>
<evidence type="ECO:0008006" key="3">
    <source>
        <dbReference type="Google" id="ProtNLM"/>
    </source>
</evidence>
<dbReference type="CDD" id="cd05483">
    <property type="entry name" value="retropepsin_like_bacteria"/>
    <property type="match status" value="1"/>
</dbReference>
<reference evidence="1" key="2">
    <citation type="submission" date="2020-09" db="EMBL/GenBank/DDBJ databases">
        <authorList>
            <person name="Sun Q."/>
            <person name="Kim S."/>
        </authorList>
    </citation>
    <scope>NUCLEOTIDE SEQUENCE</scope>
    <source>
        <strain evidence="1">KCTC 12719</strain>
    </source>
</reference>
<dbReference type="EMBL" id="BMXB01000001">
    <property type="protein sequence ID" value="GHA26366.1"/>
    <property type="molecule type" value="Genomic_DNA"/>
</dbReference>
<reference evidence="1" key="1">
    <citation type="journal article" date="2014" name="Int. J. Syst. Evol. Microbiol.">
        <title>Complete genome sequence of Corynebacterium casei LMG S-19264T (=DSM 44701T), isolated from a smear-ripened cheese.</title>
        <authorList>
            <consortium name="US DOE Joint Genome Institute (JGI-PGF)"/>
            <person name="Walter F."/>
            <person name="Albersmeier A."/>
            <person name="Kalinowski J."/>
            <person name="Ruckert C."/>
        </authorList>
    </citation>
    <scope>NUCLEOTIDE SEQUENCE</scope>
    <source>
        <strain evidence="1">KCTC 12719</strain>
    </source>
</reference>
<protein>
    <recommendedName>
        <fullName evidence="3">Aspartyl protease</fullName>
    </recommendedName>
</protein>
<dbReference type="AlphaFoldDB" id="A0A918S8J1"/>